<evidence type="ECO:0000313" key="8">
    <source>
        <dbReference type="EMBL" id="KMM64333.1"/>
    </source>
</evidence>
<keyword evidence="5" id="KW-0865">Zymogen</keyword>
<evidence type="ECO:0000256" key="5">
    <source>
        <dbReference type="ARBA" id="ARBA00023145"/>
    </source>
</evidence>
<dbReference type="InterPro" id="IPR000209">
    <property type="entry name" value="Peptidase_S8/S53_dom"/>
</dbReference>
<dbReference type="Gene3D" id="3.40.50.200">
    <property type="entry name" value="Peptidase S8/S53 domain"/>
    <property type="match status" value="1"/>
</dbReference>
<evidence type="ECO:0000256" key="1">
    <source>
        <dbReference type="ARBA" id="ARBA00004613"/>
    </source>
</evidence>
<keyword evidence="4" id="KW-0843">Virulence</keyword>
<dbReference type="AlphaFoldDB" id="A0A0J6F2J5"/>
<reference evidence="8 9" key="1">
    <citation type="submission" date="2007-06" db="EMBL/GenBank/DDBJ databases">
        <title>The Genome Sequence of Coccidioides posadasii RMSCC_3488.</title>
        <authorList>
            <consortium name="Coccidioides Genome Resources Consortium"/>
            <consortium name="The Broad Institute Genome Sequencing Platform"/>
            <person name="Henn M.R."/>
            <person name="Sykes S."/>
            <person name="Young S."/>
            <person name="Jaffe D."/>
            <person name="Berlin A."/>
            <person name="Alvarez P."/>
            <person name="Butler J."/>
            <person name="Gnerre S."/>
            <person name="Grabherr M."/>
            <person name="Mauceli E."/>
            <person name="Brockman W."/>
            <person name="Kodira C."/>
            <person name="Alvarado L."/>
            <person name="Zeng Q."/>
            <person name="Crawford M."/>
            <person name="Antoine C."/>
            <person name="Devon K."/>
            <person name="Galgiani J."/>
            <person name="Orsborn K."/>
            <person name="Lewis M.L."/>
            <person name="Nusbaum C."/>
            <person name="Galagan J."/>
            <person name="Birren B."/>
        </authorList>
    </citation>
    <scope>NUCLEOTIDE SEQUENCE [LARGE SCALE GENOMIC DNA]</scope>
    <source>
        <strain evidence="8 9">RMSCC 3488</strain>
    </source>
</reference>
<reference evidence="9" key="2">
    <citation type="journal article" date="2009" name="Genome Res.">
        <title>Comparative genomic analyses of the human fungal pathogens Coccidioides and their relatives.</title>
        <authorList>
            <person name="Sharpton T.J."/>
            <person name="Stajich J.E."/>
            <person name="Rounsley S.D."/>
            <person name="Gardner M.J."/>
            <person name="Wortman J.R."/>
            <person name="Jordar V.S."/>
            <person name="Maiti R."/>
            <person name="Kodira C.D."/>
            <person name="Neafsey D.E."/>
            <person name="Zeng Q."/>
            <person name="Hung C.-Y."/>
            <person name="McMahan C."/>
            <person name="Muszewska A."/>
            <person name="Grynberg M."/>
            <person name="Mandel M.A."/>
            <person name="Kellner E.M."/>
            <person name="Barker B.M."/>
            <person name="Galgiani J.N."/>
            <person name="Orbach M.J."/>
            <person name="Kirkland T.N."/>
            <person name="Cole G.T."/>
            <person name="Henn M.R."/>
            <person name="Birren B.W."/>
            <person name="Taylor J.W."/>
        </authorList>
    </citation>
    <scope>NUCLEOTIDE SEQUENCE [LARGE SCALE GENOMIC DNA]</scope>
    <source>
        <strain evidence="9">RMSCC 3488</strain>
    </source>
</reference>
<accession>A0A0J6F2J5</accession>
<dbReference type="GO" id="GO:0004252">
    <property type="term" value="F:serine-type endopeptidase activity"/>
    <property type="evidence" value="ECO:0007669"/>
    <property type="project" value="InterPro"/>
</dbReference>
<keyword evidence="2" id="KW-0964">Secreted</keyword>
<evidence type="ECO:0000313" key="9">
    <source>
        <dbReference type="Proteomes" id="UP000054567"/>
    </source>
</evidence>
<proteinExistence type="predicted"/>
<protein>
    <recommendedName>
        <fullName evidence="7">Peptidase S8/S53 domain-containing protein</fullName>
    </recommendedName>
</protein>
<evidence type="ECO:0000259" key="7">
    <source>
        <dbReference type="Pfam" id="PF00082"/>
    </source>
</evidence>
<keyword evidence="6" id="KW-0325">Glycoprotein</keyword>
<dbReference type="InterPro" id="IPR036852">
    <property type="entry name" value="Peptidase_S8/S53_dom_sf"/>
</dbReference>
<comment type="subcellular location">
    <subcellularLocation>
        <location evidence="1">Secreted</location>
    </subcellularLocation>
</comment>
<dbReference type="GO" id="GO:0006508">
    <property type="term" value="P:proteolysis"/>
    <property type="evidence" value="ECO:0007669"/>
    <property type="project" value="InterPro"/>
</dbReference>
<reference evidence="9" key="3">
    <citation type="journal article" date="2010" name="Genome Res.">
        <title>Population genomic sequencing of Coccidioides fungi reveals recent hybridization and transposon control.</title>
        <authorList>
            <person name="Neafsey D.E."/>
            <person name="Barker B.M."/>
            <person name="Sharpton T.J."/>
            <person name="Stajich J.E."/>
            <person name="Park D.J."/>
            <person name="Whiston E."/>
            <person name="Hung C.-Y."/>
            <person name="McMahan C."/>
            <person name="White J."/>
            <person name="Sykes S."/>
            <person name="Heiman D."/>
            <person name="Young S."/>
            <person name="Zeng Q."/>
            <person name="Abouelleil A."/>
            <person name="Aftuck L."/>
            <person name="Bessette D."/>
            <person name="Brown A."/>
            <person name="FitzGerald M."/>
            <person name="Lui A."/>
            <person name="Macdonald J.P."/>
            <person name="Priest M."/>
            <person name="Orbach M.J."/>
            <person name="Galgiani J.N."/>
            <person name="Kirkland T.N."/>
            <person name="Cole G.T."/>
            <person name="Birren B.W."/>
            <person name="Henn M.R."/>
            <person name="Taylor J.W."/>
            <person name="Rounsley S.D."/>
        </authorList>
    </citation>
    <scope>NUCLEOTIDE SEQUENCE [LARGE SCALE GENOMIC DNA]</scope>
    <source>
        <strain evidence="9">RMSCC 3488</strain>
    </source>
</reference>
<evidence type="ECO:0000256" key="2">
    <source>
        <dbReference type="ARBA" id="ARBA00022525"/>
    </source>
</evidence>
<dbReference type="VEuPathDB" id="FungiDB:CPAG_00685"/>
<evidence type="ECO:0000256" key="4">
    <source>
        <dbReference type="ARBA" id="ARBA00023026"/>
    </source>
</evidence>
<name>A0A0J6F2J5_COCPO</name>
<evidence type="ECO:0000256" key="6">
    <source>
        <dbReference type="ARBA" id="ARBA00023180"/>
    </source>
</evidence>
<gene>
    <name evidence="8" type="ORF">CPAG_00685</name>
</gene>
<dbReference type="Pfam" id="PF00082">
    <property type="entry name" value="Peptidase_S8"/>
    <property type="match status" value="1"/>
</dbReference>
<organism evidence="8 9">
    <name type="scientific">Coccidioides posadasii RMSCC 3488</name>
    <dbReference type="NCBI Taxonomy" id="454284"/>
    <lineage>
        <taxon>Eukaryota</taxon>
        <taxon>Fungi</taxon>
        <taxon>Dikarya</taxon>
        <taxon>Ascomycota</taxon>
        <taxon>Pezizomycotina</taxon>
        <taxon>Eurotiomycetes</taxon>
        <taxon>Eurotiomycetidae</taxon>
        <taxon>Onygenales</taxon>
        <taxon>Onygenaceae</taxon>
        <taxon>Coccidioides</taxon>
    </lineage>
</organism>
<sequence length="134" mass="14202">MLNKGHLSVAGPSFELREVSNERSIQEFNHFDSVHVCDFAFKTYAAGAGQQYVLLFCGLQWVVQDARRKRILGRAVINFSVGGPTSAATNNALIAAHNAGVFMVAAAGNDGDNALTYTSGCAHSICVPNLGTAN</sequence>
<dbReference type="Proteomes" id="UP000054567">
    <property type="component" value="Unassembled WGS sequence"/>
</dbReference>
<keyword evidence="3" id="KW-0732">Signal</keyword>
<dbReference type="SUPFAM" id="SSF52743">
    <property type="entry name" value="Subtilisin-like"/>
    <property type="match status" value="1"/>
</dbReference>
<dbReference type="EMBL" id="DS268109">
    <property type="protein sequence ID" value="KMM64333.1"/>
    <property type="molecule type" value="Genomic_DNA"/>
</dbReference>
<evidence type="ECO:0000256" key="3">
    <source>
        <dbReference type="ARBA" id="ARBA00022729"/>
    </source>
</evidence>
<feature type="domain" description="Peptidase S8/S53" evidence="7">
    <location>
        <begin position="60"/>
        <end position="117"/>
    </location>
</feature>